<evidence type="ECO:0000313" key="5">
    <source>
        <dbReference type="Proteomes" id="UP000037716"/>
    </source>
</evidence>
<evidence type="ECO:0000259" key="2">
    <source>
        <dbReference type="Pfam" id="PF13474"/>
    </source>
</evidence>
<evidence type="ECO:0000313" key="3">
    <source>
        <dbReference type="EMBL" id="KOY51678.1"/>
    </source>
</evidence>
<dbReference type="AlphaFoldDB" id="A0A0N0CFC2"/>
<dbReference type="EMBL" id="LGBR01000001">
    <property type="protein sequence ID" value="KOY51678.1"/>
    <property type="molecule type" value="Genomic_DNA"/>
</dbReference>
<dbReference type="RefSeq" id="WP_053973834.1">
    <property type="nucleotide sequence ID" value="NZ_FNUE01000001.1"/>
</dbReference>
<feature type="domain" description="SnoaL-like" evidence="2">
    <location>
        <begin position="37"/>
        <end position="150"/>
    </location>
</feature>
<dbReference type="EMBL" id="FNUE01000001">
    <property type="protein sequence ID" value="SEE05747.1"/>
    <property type="molecule type" value="Genomic_DNA"/>
</dbReference>
<protein>
    <submittedName>
        <fullName evidence="4">SnoaL-like domain-containing protein</fullName>
    </submittedName>
</protein>
<dbReference type="Proteomes" id="UP000037716">
    <property type="component" value="Unassembled WGS sequence"/>
</dbReference>
<dbReference type="InterPro" id="IPR032710">
    <property type="entry name" value="NTF2-like_dom_sf"/>
</dbReference>
<reference evidence="4 6" key="2">
    <citation type="submission" date="2016-10" db="EMBL/GenBank/DDBJ databases">
        <authorList>
            <person name="Varghese N."/>
            <person name="Submissions S."/>
        </authorList>
    </citation>
    <scope>NUCLEOTIDE SEQUENCE [LARGE SCALE GENOMIC DNA]</scope>
    <source>
        <strain evidence="4 6">DSW-5</strain>
    </source>
</reference>
<sequence length="173" mass="19875">MKKLALFVFAVSTLLACNTTNEKPSSNIDFTKDKQAVNSFMDDWHLAAAEANYENYFSKLDSTSIFIGTDASENWTKEEFEGFSKPYFDNGKAWEFKSLERNIYFNEDGSIAWFDELLKTWMGACRGSGVLEKNKNGWVLKHYVLSVAIPNEDIKEVIMAKRKNDSIFQNTFK</sequence>
<comment type="caution">
    <text evidence="3">The sequence shown here is derived from an EMBL/GenBank/DDBJ whole genome shotgun (WGS) entry which is preliminary data.</text>
</comment>
<reference evidence="3 5" key="1">
    <citation type="submission" date="2015-07" db="EMBL/GenBank/DDBJ databases">
        <title>Genome of Polaribacter dokdonenesis DSW-5, isolated from seawater off Dokdo in Korea.</title>
        <authorList>
            <person name="Yoon K."/>
            <person name="Song J.Y."/>
            <person name="Kim J.F."/>
        </authorList>
    </citation>
    <scope>NUCLEOTIDE SEQUENCE [LARGE SCALE GENOMIC DNA]</scope>
    <source>
        <strain evidence="3 5">DSW-5</strain>
    </source>
</reference>
<evidence type="ECO:0000313" key="6">
    <source>
        <dbReference type="Proteomes" id="UP000183071"/>
    </source>
</evidence>
<accession>A0A0N0CFC2</accession>
<keyword evidence="6" id="KW-1185">Reference proteome</keyword>
<dbReference type="PROSITE" id="PS51257">
    <property type="entry name" value="PROKAR_LIPOPROTEIN"/>
    <property type="match status" value="1"/>
</dbReference>
<dbReference type="OrthoDB" id="271716at2"/>
<keyword evidence="1" id="KW-0732">Signal</keyword>
<dbReference type="Proteomes" id="UP000183071">
    <property type="component" value="Unassembled WGS sequence"/>
</dbReference>
<feature type="signal peptide" evidence="1">
    <location>
        <begin position="1"/>
        <end position="16"/>
    </location>
</feature>
<dbReference type="Pfam" id="PF13474">
    <property type="entry name" value="SnoaL_3"/>
    <property type="match status" value="1"/>
</dbReference>
<name>A0A0N0CFC2_9FLAO</name>
<feature type="chain" id="PRO_5005845668" evidence="1">
    <location>
        <begin position="17"/>
        <end position="173"/>
    </location>
</feature>
<gene>
    <name evidence="3" type="ORF">I602_1238</name>
    <name evidence="4" type="ORF">SAMN05444353_0534</name>
</gene>
<dbReference type="InterPro" id="IPR037401">
    <property type="entry name" value="SnoaL-like"/>
</dbReference>
<dbReference type="SUPFAM" id="SSF54427">
    <property type="entry name" value="NTF2-like"/>
    <property type="match status" value="1"/>
</dbReference>
<organism evidence="3 5">
    <name type="scientific">Polaribacter dokdonensis DSW-5</name>
    <dbReference type="NCBI Taxonomy" id="1300348"/>
    <lineage>
        <taxon>Bacteria</taxon>
        <taxon>Pseudomonadati</taxon>
        <taxon>Bacteroidota</taxon>
        <taxon>Flavobacteriia</taxon>
        <taxon>Flavobacteriales</taxon>
        <taxon>Flavobacteriaceae</taxon>
    </lineage>
</organism>
<dbReference type="STRING" id="1300348.I602_1238"/>
<evidence type="ECO:0000313" key="4">
    <source>
        <dbReference type="EMBL" id="SEE05747.1"/>
    </source>
</evidence>
<dbReference type="Gene3D" id="3.10.450.50">
    <property type="match status" value="1"/>
</dbReference>
<evidence type="ECO:0000256" key="1">
    <source>
        <dbReference type="SAM" id="SignalP"/>
    </source>
</evidence>
<dbReference type="PATRIC" id="fig|1300348.6.peg.1237"/>
<proteinExistence type="predicted"/>